<dbReference type="AlphaFoldDB" id="A0A0S7BG64"/>
<dbReference type="PROSITE" id="PS51257">
    <property type="entry name" value="PROKAR_LIPOPROTEIN"/>
    <property type="match status" value="1"/>
</dbReference>
<keyword evidence="1" id="KW-0732">Signal</keyword>
<dbReference type="EMBL" id="DF967972">
    <property type="protein sequence ID" value="GAP13112.1"/>
    <property type="molecule type" value="Genomic_DNA"/>
</dbReference>
<sequence>MNRKMVRWMMAMLTLLLATLMTGCAPAVSSSSLEATPEGAVSVDPDFREFYRALGGADRLGPAISDPFEQDNRKCQYTENTLMCLDPYLTDASRFSFYPLGQKFGISDTPDQQPAQPSDRVVDGFKIYPEFVSLYDALHGALYVGRPLTKVRTNASERRIEQYFENVAFYRRYDDPSGQVHLLPYGAYDCGVSCRYHSATAFIPQQMNVEQPFLQLMMRLGGPDIFGQVLSEPFVTDDGMLVQVYENAVPCAPKDQPQSFRLCPVAKWLNMPTTPAGPKVYTEQNGVYFYPTQGDQGYHVPIVFDKFIATHGSKEISGQPIAEVMPADQIYRQCFENYCLDYDTSQPEDQRVSLAPLGSMYLKKVRPDVSTPTVESSAPLTYSADTVEVNISEASPTLANGQAQRFEMLVLSRSDQRPLANIEASLDIVLPDGSVVSSHFPPTGTDGRSTVEVSSLPEISNGSIVPYLVCLNVPSAKAICAAENFLIWDP</sequence>
<protein>
    <submittedName>
        <fullName evidence="2">Uncharacterized protein</fullName>
    </submittedName>
</protein>
<name>A0A0S7BG64_9CHLR</name>
<dbReference type="Proteomes" id="UP000055060">
    <property type="component" value="Unassembled WGS sequence"/>
</dbReference>
<dbReference type="RefSeq" id="WP_075072470.1">
    <property type="nucleotide sequence ID" value="NZ_DF967972.1"/>
</dbReference>
<proteinExistence type="predicted"/>
<feature type="chain" id="PRO_5006632937" evidence="1">
    <location>
        <begin position="28"/>
        <end position="490"/>
    </location>
</feature>
<reference evidence="2" key="1">
    <citation type="submission" date="2015-07" db="EMBL/GenBank/DDBJ databases">
        <title>Draft Genome Sequences of Anaerolinea thermolimosa IMO-1, Bellilinea caldifistulae GOMI-1, Leptolinea tardivitalis YMTK-2, Levilinea saccharolytica KIBI-1,Longilinea arvoryzae KOME-1, Previously Described as Members of the Anaerolineaceae (Chloroflexi).</title>
        <authorList>
            <person name="Sekiguchi Y."/>
            <person name="Ohashi A."/>
            <person name="Matsuura N."/>
            <person name="Tourlousse M.D."/>
        </authorList>
    </citation>
    <scope>NUCLEOTIDE SEQUENCE [LARGE SCALE GENOMIC DNA]</scope>
    <source>
        <strain evidence="2">KOME-1</strain>
    </source>
</reference>
<feature type="signal peptide" evidence="1">
    <location>
        <begin position="1"/>
        <end position="27"/>
    </location>
</feature>
<dbReference type="STRING" id="360412.LARV_00854"/>
<accession>A0A0S7BG64</accession>
<evidence type="ECO:0000313" key="2">
    <source>
        <dbReference type="EMBL" id="GAP13112.1"/>
    </source>
</evidence>
<evidence type="ECO:0000313" key="3">
    <source>
        <dbReference type="Proteomes" id="UP000055060"/>
    </source>
</evidence>
<organism evidence="2">
    <name type="scientific">Longilinea arvoryzae</name>
    <dbReference type="NCBI Taxonomy" id="360412"/>
    <lineage>
        <taxon>Bacteria</taxon>
        <taxon>Bacillati</taxon>
        <taxon>Chloroflexota</taxon>
        <taxon>Anaerolineae</taxon>
        <taxon>Anaerolineales</taxon>
        <taxon>Anaerolineaceae</taxon>
        <taxon>Longilinea</taxon>
    </lineage>
</organism>
<keyword evidence="3" id="KW-1185">Reference proteome</keyword>
<evidence type="ECO:0000256" key="1">
    <source>
        <dbReference type="SAM" id="SignalP"/>
    </source>
</evidence>
<gene>
    <name evidence="2" type="ORF">LARV_00854</name>
</gene>
<dbReference type="OrthoDB" id="153422at2"/>